<gene>
    <name evidence="3" type="ORF">AB1Y20_018872</name>
</gene>
<dbReference type="AlphaFoldDB" id="A0AB34JPX4"/>
<evidence type="ECO:0000256" key="1">
    <source>
        <dbReference type="SAM" id="Phobius"/>
    </source>
</evidence>
<dbReference type="Proteomes" id="UP001515480">
    <property type="component" value="Unassembled WGS sequence"/>
</dbReference>
<feature type="signal peptide" evidence="2">
    <location>
        <begin position="1"/>
        <end position="19"/>
    </location>
</feature>
<keyword evidence="1" id="KW-0812">Transmembrane</keyword>
<keyword evidence="1" id="KW-1133">Transmembrane helix</keyword>
<name>A0AB34JPX4_PRYPA</name>
<keyword evidence="4" id="KW-1185">Reference proteome</keyword>
<keyword evidence="1" id="KW-0472">Membrane</keyword>
<sequence length="188" mass="20226">MMALPLLQAVALLLSPVEAWSARPFSRGAMAGSRPLPPRCLPVSTYRPDPAYQRDAIVLLWGIGWQVLIRAASTGVKDRLGFDAPMLVASAGGALAVAITWLLAAELVGVLADDERRYNNGQLLFAWAIAAPCAFALRSSLDVALFGTVECWEPSLLGRFGPQALAVDALLTLLLMYAVRKCEESELM</sequence>
<feature type="transmembrane region" description="Helical" evidence="1">
    <location>
        <begin position="87"/>
        <end position="111"/>
    </location>
</feature>
<proteinExistence type="predicted"/>
<protein>
    <submittedName>
        <fullName evidence="3">Uncharacterized protein</fullName>
    </submittedName>
</protein>
<organism evidence="3 4">
    <name type="scientific">Prymnesium parvum</name>
    <name type="common">Toxic golden alga</name>
    <dbReference type="NCBI Taxonomy" id="97485"/>
    <lineage>
        <taxon>Eukaryota</taxon>
        <taxon>Haptista</taxon>
        <taxon>Haptophyta</taxon>
        <taxon>Prymnesiophyceae</taxon>
        <taxon>Prymnesiales</taxon>
        <taxon>Prymnesiaceae</taxon>
        <taxon>Prymnesium</taxon>
    </lineage>
</organism>
<accession>A0AB34JPX4</accession>
<keyword evidence="2" id="KW-0732">Signal</keyword>
<dbReference type="EMBL" id="JBGBPQ010000005">
    <property type="protein sequence ID" value="KAL1523956.1"/>
    <property type="molecule type" value="Genomic_DNA"/>
</dbReference>
<comment type="caution">
    <text evidence="3">The sequence shown here is derived from an EMBL/GenBank/DDBJ whole genome shotgun (WGS) entry which is preliminary data.</text>
</comment>
<feature type="chain" id="PRO_5044263676" evidence="2">
    <location>
        <begin position="20"/>
        <end position="188"/>
    </location>
</feature>
<evidence type="ECO:0000256" key="2">
    <source>
        <dbReference type="SAM" id="SignalP"/>
    </source>
</evidence>
<reference evidence="3 4" key="1">
    <citation type="journal article" date="2024" name="Science">
        <title>Giant polyketide synthase enzymes in the biosynthesis of giant marine polyether toxins.</title>
        <authorList>
            <person name="Fallon T.R."/>
            <person name="Shende V.V."/>
            <person name="Wierzbicki I.H."/>
            <person name="Pendleton A.L."/>
            <person name="Watervoot N.F."/>
            <person name="Auber R.P."/>
            <person name="Gonzalez D.J."/>
            <person name="Wisecaver J.H."/>
            <person name="Moore B.S."/>
        </authorList>
    </citation>
    <scope>NUCLEOTIDE SEQUENCE [LARGE SCALE GENOMIC DNA]</scope>
    <source>
        <strain evidence="3 4">12B1</strain>
    </source>
</reference>
<feature type="transmembrane region" description="Helical" evidence="1">
    <location>
        <begin position="123"/>
        <end position="140"/>
    </location>
</feature>
<evidence type="ECO:0000313" key="3">
    <source>
        <dbReference type="EMBL" id="KAL1523956.1"/>
    </source>
</evidence>
<feature type="transmembrane region" description="Helical" evidence="1">
    <location>
        <begin position="160"/>
        <end position="179"/>
    </location>
</feature>
<evidence type="ECO:0000313" key="4">
    <source>
        <dbReference type="Proteomes" id="UP001515480"/>
    </source>
</evidence>